<comment type="subcellular location">
    <subcellularLocation>
        <location evidence="1">Vacuole membrane</location>
        <topology evidence="1">Single-pass type II membrane protein</topology>
    </subcellularLocation>
</comment>
<keyword evidence="11 13" id="KW-0472">Membrane</keyword>
<dbReference type="EMBL" id="CAHR02000054">
    <property type="protein sequence ID" value="CCG81671.1"/>
    <property type="molecule type" value="Genomic_DNA"/>
</dbReference>
<evidence type="ECO:0000256" key="13">
    <source>
        <dbReference type="SAM" id="Phobius"/>
    </source>
</evidence>
<keyword evidence="12" id="KW-0325">Glycoprotein</keyword>
<keyword evidence="7" id="KW-0378">Hydrolase</keyword>
<dbReference type="InterPro" id="IPR002471">
    <property type="entry name" value="Pept_S9_AS"/>
</dbReference>
<evidence type="ECO:0000256" key="2">
    <source>
        <dbReference type="ARBA" id="ARBA00006150"/>
    </source>
</evidence>
<feature type="domain" description="Dipeptidylpeptidase IV N-terminal" evidence="15">
    <location>
        <begin position="175"/>
        <end position="543"/>
    </location>
</feature>
<dbReference type="VEuPathDB" id="FungiDB:TAPDE_001486"/>
<dbReference type="STRING" id="1097556.R4XBD2"/>
<reference evidence="16 17" key="1">
    <citation type="journal article" date="2013" name="MBio">
        <title>Genome sequencing of the plant pathogen Taphrina deformans, the causal agent of peach leaf curl.</title>
        <authorList>
            <person name="Cisse O.H."/>
            <person name="Almeida J.M.G.C.F."/>
            <person name="Fonseca A."/>
            <person name="Kumar A.A."/>
            <person name="Salojaervi J."/>
            <person name="Overmyer K."/>
            <person name="Hauser P.M."/>
            <person name="Pagni M."/>
        </authorList>
    </citation>
    <scope>NUCLEOTIDE SEQUENCE [LARGE SCALE GENOMIC DNA]</scope>
    <source>
        <strain evidence="17">PYCC 5710 / ATCC 11124 / CBS 356.35 / IMI 108563 / JCM 9778 / NBRC 8474</strain>
    </source>
</reference>
<dbReference type="Pfam" id="PF00326">
    <property type="entry name" value="Peptidase_S9"/>
    <property type="match status" value="1"/>
</dbReference>
<comment type="caution">
    <text evidence="16">The sequence shown here is derived from an EMBL/GenBank/DDBJ whole genome shotgun (WGS) entry which is preliminary data.</text>
</comment>
<dbReference type="InterPro" id="IPR029058">
    <property type="entry name" value="AB_hydrolase_fold"/>
</dbReference>
<dbReference type="MEROPS" id="S09.006"/>
<keyword evidence="5" id="KW-0645">Protease</keyword>
<evidence type="ECO:0000313" key="16">
    <source>
        <dbReference type="EMBL" id="CCG81671.1"/>
    </source>
</evidence>
<evidence type="ECO:0000256" key="9">
    <source>
        <dbReference type="ARBA" id="ARBA00022968"/>
    </source>
</evidence>
<dbReference type="PANTHER" id="PTHR11731">
    <property type="entry name" value="PROTEASE FAMILY S9B,C DIPEPTIDYL-PEPTIDASE IV-RELATED"/>
    <property type="match status" value="1"/>
</dbReference>
<dbReference type="AlphaFoldDB" id="R4XBD2"/>
<evidence type="ECO:0000256" key="10">
    <source>
        <dbReference type="ARBA" id="ARBA00022989"/>
    </source>
</evidence>
<organism evidence="16 17">
    <name type="scientific">Taphrina deformans (strain PYCC 5710 / ATCC 11124 / CBS 356.35 / IMI 108563 / JCM 9778 / NBRC 8474)</name>
    <name type="common">Peach leaf curl fungus</name>
    <name type="synonym">Lalaria deformans</name>
    <dbReference type="NCBI Taxonomy" id="1097556"/>
    <lineage>
        <taxon>Eukaryota</taxon>
        <taxon>Fungi</taxon>
        <taxon>Dikarya</taxon>
        <taxon>Ascomycota</taxon>
        <taxon>Taphrinomycotina</taxon>
        <taxon>Taphrinomycetes</taxon>
        <taxon>Taphrinales</taxon>
        <taxon>Taphrinaceae</taxon>
        <taxon>Taphrina</taxon>
    </lineage>
</organism>
<comment type="similarity">
    <text evidence="2">Belongs to the peptidase S9B family.</text>
</comment>
<evidence type="ECO:0000256" key="5">
    <source>
        <dbReference type="ARBA" id="ARBA00022670"/>
    </source>
</evidence>
<dbReference type="GO" id="GO:0008239">
    <property type="term" value="F:dipeptidyl-peptidase activity"/>
    <property type="evidence" value="ECO:0007669"/>
    <property type="project" value="TreeGrafter"/>
</dbReference>
<dbReference type="PANTHER" id="PTHR11731:SF200">
    <property type="entry name" value="DIPEPTIDYL PEPTIDASE 10, ISOFORM B"/>
    <property type="match status" value="1"/>
</dbReference>
<keyword evidence="8" id="KW-0720">Serine protease</keyword>
<name>R4XBD2_TAPDE</name>
<evidence type="ECO:0000256" key="11">
    <source>
        <dbReference type="ARBA" id="ARBA00023136"/>
    </source>
</evidence>
<keyword evidence="9" id="KW-0735">Signal-anchor</keyword>
<dbReference type="eggNOG" id="KOG2100">
    <property type="taxonomic scope" value="Eukaryota"/>
</dbReference>
<dbReference type="Proteomes" id="UP000013776">
    <property type="component" value="Unassembled WGS sequence"/>
</dbReference>
<evidence type="ECO:0000256" key="1">
    <source>
        <dbReference type="ARBA" id="ARBA00004576"/>
    </source>
</evidence>
<dbReference type="PROSITE" id="PS00708">
    <property type="entry name" value="PRO_ENDOPEP_SER"/>
    <property type="match status" value="1"/>
</dbReference>
<evidence type="ECO:0000256" key="3">
    <source>
        <dbReference type="ARBA" id="ARBA00022438"/>
    </source>
</evidence>
<evidence type="ECO:0000256" key="7">
    <source>
        <dbReference type="ARBA" id="ARBA00022801"/>
    </source>
</evidence>
<evidence type="ECO:0000256" key="12">
    <source>
        <dbReference type="ARBA" id="ARBA00023180"/>
    </source>
</evidence>
<sequence>MSDPDSFDDFTVLDVAEKNARGSVDSQYDEHQHMLHRDEEEGGYVGKRRNKKVQGYTFTKKIALALAAAAFLLWVLAALDYFFSGVWKTHTHALISHSRRLTYEDVRSGRLAPKGIRVDWTDAHGEDGMYLLRKDEKIVFAHVNGTEDVFVDENDVVADQVQGKPRLPIEKYWISADMKYVLFATDVRGNWRHSFFAKYWVYEVSTKTTRSLVTDDVNAQVALASWSPTGHSIAYVLENNVYVRHKLGDAQQVTDDGSENTFNGVPDWVYEEEIFGTNSAIWWAPDSRSLAFLRTDELAVEEYPLEFFISGSDAPEIYPEVEKLKYPKPGTSNPVVDLYFVDMNEVRKPVHIKAPKDFVNSTRLITDVKWLGPERMLVRETNRDSAIQRTIIAEPRQGSVRMTQELDVKDIDGGWFEVANNAHYLPANPAHGRSEDGYLDVVISEGNLHMALFSPIDSAVPRMLTSGDFEVVGGIQAIDVERDLVYFLTTKRSALDRHLYSVSLTTGEMKAVTDDNQDGFYLTSFSPKSGFYVLGYAGPDLPWEKILSVDGSLEIMLEDNAALGKALSQYDLPQKVHSTITIDGLKMNTLELRPPSFDSSGKTKYPVLFRPYGGPTSQTGNHRFGLDWHSWLASDPTTEYVVVIVDGRGTGQMGRKLRVPVRGQLGKWEAHDQIEAARQWKKRPYVDKDKFAIWGWSFGGFLTLKVLEAGSGVFQYGMAVAPVTDWRFYDSVYTERYMGTIEDNLSGYEQTAVANVEGFKNASRFLIMHGTGDDNVHYQNTLSLVDKLNVASIENYDMHIFPDSDHSIYFHNANHQVYHRLGDWLKHAFGLRDPLAEDRSWQVHGFK</sequence>
<evidence type="ECO:0000256" key="6">
    <source>
        <dbReference type="ARBA" id="ARBA00022692"/>
    </source>
</evidence>
<dbReference type="GO" id="GO:0005774">
    <property type="term" value="C:vacuolar membrane"/>
    <property type="evidence" value="ECO:0007669"/>
    <property type="project" value="UniProtKB-SubCell"/>
</dbReference>
<dbReference type="GO" id="GO:0004252">
    <property type="term" value="F:serine-type endopeptidase activity"/>
    <property type="evidence" value="ECO:0007669"/>
    <property type="project" value="InterPro"/>
</dbReference>
<evidence type="ECO:0000313" key="17">
    <source>
        <dbReference type="Proteomes" id="UP000013776"/>
    </source>
</evidence>
<gene>
    <name evidence="16" type="ORF">TAPDE_001486</name>
</gene>
<evidence type="ECO:0000256" key="4">
    <source>
        <dbReference type="ARBA" id="ARBA00022554"/>
    </source>
</evidence>
<dbReference type="FunFam" id="3.40.50.1820:FF:000003">
    <property type="entry name" value="Dipeptidyl peptidase 4"/>
    <property type="match status" value="1"/>
</dbReference>
<keyword evidence="10 13" id="KW-1133">Transmembrane helix</keyword>
<keyword evidence="6 13" id="KW-0812">Transmembrane</keyword>
<dbReference type="Pfam" id="PF00930">
    <property type="entry name" value="DPPIV_N"/>
    <property type="match status" value="1"/>
</dbReference>
<proteinExistence type="inferred from homology"/>
<evidence type="ECO:0008006" key="18">
    <source>
        <dbReference type="Google" id="ProtNLM"/>
    </source>
</evidence>
<accession>R4XBD2</accession>
<keyword evidence="3" id="KW-0031">Aminopeptidase</keyword>
<dbReference type="SUPFAM" id="SSF82171">
    <property type="entry name" value="DPP6 N-terminal domain-like"/>
    <property type="match status" value="1"/>
</dbReference>
<dbReference type="InterPro" id="IPR002469">
    <property type="entry name" value="Peptidase_S9B_N"/>
</dbReference>
<dbReference type="InterPro" id="IPR050278">
    <property type="entry name" value="Serine_Prot_S9B/DPPIV"/>
</dbReference>
<dbReference type="SUPFAM" id="SSF53474">
    <property type="entry name" value="alpha/beta-Hydrolases"/>
    <property type="match status" value="1"/>
</dbReference>
<feature type="transmembrane region" description="Helical" evidence="13">
    <location>
        <begin position="62"/>
        <end position="83"/>
    </location>
</feature>
<dbReference type="Gene3D" id="3.40.50.1820">
    <property type="entry name" value="alpha/beta hydrolase"/>
    <property type="match status" value="1"/>
</dbReference>
<dbReference type="OrthoDB" id="16520at2759"/>
<keyword evidence="17" id="KW-1185">Reference proteome</keyword>
<keyword evidence="4" id="KW-0926">Vacuole</keyword>
<dbReference type="Gene3D" id="2.140.10.30">
    <property type="entry name" value="Dipeptidylpeptidase IV, N-terminal domain"/>
    <property type="match status" value="1"/>
</dbReference>
<evidence type="ECO:0000259" key="15">
    <source>
        <dbReference type="Pfam" id="PF00930"/>
    </source>
</evidence>
<feature type="domain" description="Peptidase S9 prolyl oligopeptidase catalytic" evidence="14">
    <location>
        <begin position="639"/>
        <end position="830"/>
    </location>
</feature>
<evidence type="ECO:0000256" key="8">
    <source>
        <dbReference type="ARBA" id="ARBA00022825"/>
    </source>
</evidence>
<dbReference type="InterPro" id="IPR001375">
    <property type="entry name" value="Peptidase_S9_cat"/>
</dbReference>
<protein>
    <recommendedName>
        <fullName evidence="18">Dipeptidyl-aminopeptidase B</fullName>
    </recommendedName>
</protein>
<evidence type="ECO:0000259" key="14">
    <source>
        <dbReference type="Pfam" id="PF00326"/>
    </source>
</evidence>
<dbReference type="GO" id="GO:0006508">
    <property type="term" value="P:proteolysis"/>
    <property type="evidence" value="ECO:0007669"/>
    <property type="project" value="UniProtKB-KW"/>
</dbReference>
<dbReference type="GO" id="GO:0005886">
    <property type="term" value="C:plasma membrane"/>
    <property type="evidence" value="ECO:0007669"/>
    <property type="project" value="TreeGrafter"/>
</dbReference>
<dbReference type="GO" id="GO:0004177">
    <property type="term" value="F:aminopeptidase activity"/>
    <property type="evidence" value="ECO:0007669"/>
    <property type="project" value="UniProtKB-KW"/>
</dbReference>